<dbReference type="GO" id="GO:0009279">
    <property type="term" value="C:cell outer membrane"/>
    <property type="evidence" value="ECO:0007669"/>
    <property type="project" value="UniProtKB-SubCell"/>
</dbReference>
<dbReference type="InterPro" id="IPR020889">
    <property type="entry name" value="LipoPS_assembly_LptD"/>
</dbReference>
<comment type="caution">
    <text evidence="1">Lacks conserved residue(s) required for the propagation of feature annotation.</text>
</comment>
<reference evidence="3 4" key="1">
    <citation type="submission" date="2019-09" db="EMBL/GenBank/DDBJ databases">
        <title>H2 Metabolism Revealed by Metagenomic Analysis in Subglacial Sediment of East Antarctica.</title>
        <authorList>
            <person name="Yang Z."/>
            <person name="Zhang Y."/>
            <person name="Lv Y."/>
            <person name="Yan W."/>
            <person name="Xiao X."/>
            <person name="Sun B."/>
            <person name="Ma H."/>
        </authorList>
    </citation>
    <scope>NUCLEOTIDE SEQUENCE [LARGE SCALE GENOMIC DNA]</scope>
    <source>
        <strain evidence="3">Bin2_2</strain>
    </source>
</reference>
<dbReference type="InterPro" id="IPR007543">
    <property type="entry name" value="LptD_C"/>
</dbReference>
<comment type="function">
    <text evidence="1">Together with LptE, is involved in the assembly of lipopolysaccharide (LPS) at the surface of the outer membrane.</text>
</comment>
<sequence precursor="true">MTHLPGFTYLALFLTVSSATAEGLALKKDAELSGSTVAGKAGPMFVSADRIESTSPNIIEASGRVEARQAGNNFFADWLLYDTSQSLVQARGHVRMEQPTLLVEGDSLKLNINDYSGELTQPVYQLTDQPGRGNAEHIEFINKTHYTLKDATYTTCSAGNDDWFLKVKDLELDKSRNVGTARNATLRFLGVPILYTPWMDFPLNNVRKTGMLAPTIGTTERSGFDMLVPYYLNLAPNYDATLYPRLLSKRGVQLGGEFRYLLDKAGGENRLEYLPNDNEANRTRWSLALRNEYRLNESTLAGMQFNRVSDNDYFRDLSNLISSTSISHLNREVWMTTQHANWNAELRAQTFQTLQDSTTSTSIVEPYARLPHARLGMTHTLDNGLEFKMETEATRFAHATLPEGTRLLAYPTVRLPLTNSFGFLTPQLGWHTSYYALDGSSSNNSAAKQNITRNLPIFSLDSGVTFDRPFRFAGNEYVQTLEPRAYYVFAPYRDQSAIPVFDSAQLDFNYAQMFTENQFIGGDRINDANQLTVAVTSRFTEASSGLERLQVTLGQRYYFAAQQVTLPGIAARTSNATDLLAAVSGQITHDWRINTAWQFDTQNGTTVRRNLGTSYRPSPGRALNFGYRFIDQTTDQVDLSAQWPLGNRWYGMFRYNYSFQDKKLVEGLAGLEYNGGCWAVRGVFQRLATKENQSTDALFFQLELSGMGRLGSNPLDVLKHSIPGYRPSNDILQTP</sequence>
<comment type="similarity">
    <text evidence="1">Belongs to the LptD family.</text>
</comment>
<feature type="signal peptide" evidence="1">
    <location>
        <begin position="1"/>
        <end position="21"/>
    </location>
</feature>
<dbReference type="PANTHER" id="PTHR30189:SF1">
    <property type="entry name" value="LPS-ASSEMBLY PROTEIN LPTD"/>
    <property type="match status" value="1"/>
</dbReference>
<dbReference type="GO" id="GO:0015920">
    <property type="term" value="P:lipopolysaccharide transport"/>
    <property type="evidence" value="ECO:0007669"/>
    <property type="project" value="InterPro"/>
</dbReference>
<comment type="subcellular location">
    <subcellularLocation>
        <location evidence="1">Cell outer membrane</location>
    </subcellularLocation>
</comment>
<dbReference type="Proteomes" id="UP000483432">
    <property type="component" value="Unassembled WGS sequence"/>
</dbReference>
<evidence type="ECO:0000313" key="4">
    <source>
        <dbReference type="Proteomes" id="UP000483432"/>
    </source>
</evidence>
<evidence type="ECO:0000259" key="2">
    <source>
        <dbReference type="Pfam" id="PF04453"/>
    </source>
</evidence>
<evidence type="ECO:0000256" key="1">
    <source>
        <dbReference type="HAMAP-Rule" id="MF_01411"/>
    </source>
</evidence>
<dbReference type="AlphaFoldDB" id="A0A7C9NSV2"/>
<feature type="chain" id="PRO_5029064565" description="LPS-assembly protein LptD" evidence="1">
    <location>
        <begin position="22"/>
        <end position="735"/>
    </location>
</feature>
<keyword evidence="1" id="KW-0998">Cell outer membrane</keyword>
<feature type="domain" description="LptD C-terminal" evidence="2">
    <location>
        <begin position="283"/>
        <end position="649"/>
    </location>
</feature>
<dbReference type="HAMAP" id="MF_01411">
    <property type="entry name" value="LPS_assembly_LptD"/>
    <property type="match status" value="1"/>
</dbReference>
<dbReference type="InterPro" id="IPR050218">
    <property type="entry name" value="LptD"/>
</dbReference>
<keyword evidence="1" id="KW-0472">Membrane</keyword>
<comment type="subunit">
    <text evidence="1">Component of the lipopolysaccharide transport and assembly complex. Interacts with LptE and LptA.</text>
</comment>
<accession>A0A7C9NSV2</accession>
<protein>
    <recommendedName>
        <fullName evidence="1">LPS-assembly protein LptD</fullName>
    </recommendedName>
</protein>
<organism evidence="3 4">
    <name type="scientific">Sulfuriferula multivorans</name>
    <dbReference type="NCBI Taxonomy" id="1559896"/>
    <lineage>
        <taxon>Bacteria</taxon>
        <taxon>Pseudomonadati</taxon>
        <taxon>Pseudomonadota</taxon>
        <taxon>Betaproteobacteria</taxon>
        <taxon>Nitrosomonadales</taxon>
        <taxon>Sulfuricellaceae</taxon>
        <taxon>Sulfuriferula</taxon>
    </lineage>
</organism>
<dbReference type="Pfam" id="PF04453">
    <property type="entry name" value="LptD"/>
    <property type="match status" value="1"/>
</dbReference>
<keyword evidence="1" id="KW-0732">Signal</keyword>
<proteinExistence type="inferred from homology"/>
<name>A0A7C9NSV2_9PROT</name>
<dbReference type="GO" id="GO:0043165">
    <property type="term" value="P:Gram-negative-bacterium-type cell outer membrane assembly"/>
    <property type="evidence" value="ECO:0007669"/>
    <property type="project" value="UniProtKB-UniRule"/>
</dbReference>
<evidence type="ECO:0000313" key="3">
    <source>
        <dbReference type="EMBL" id="NDP47200.1"/>
    </source>
</evidence>
<gene>
    <name evidence="1" type="primary">lptD</name>
    <name evidence="3" type="ORF">GZ085_02195</name>
</gene>
<comment type="caution">
    <text evidence="3">The sequence shown here is derived from an EMBL/GenBank/DDBJ whole genome shotgun (WGS) entry which is preliminary data.</text>
</comment>
<dbReference type="PANTHER" id="PTHR30189">
    <property type="entry name" value="LPS-ASSEMBLY PROTEIN"/>
    <property type="match status" value="1"/>
</dbReference>
<dbReference type="EMBL" id="JAAFGW010000018">
    <property type="protein sequence ID" value="NDP47200.1"/>
    <property type="molecule type" value="Genomic_DNA"/>
</dbReference>
<dbReference type="GO" id="GO:1990351">
    <property type="term" value="C:transporter complex"/>
    <property type="evidence" value="ECO:0007669"/>
    <property type="project" value="TreeGrafter"/>
</dbReference>